<dbReference type="Proteomes" id="UP000004095">
    <property type="component" value="Unassembled WGS sequence"/>
</dbReference>
<dbReference type="EMBL" id="AAWS01000006">
    <property type="protein sequence ID" value="EAY30567.1"/>
    <property type="molecule type" value="Genomic_DNA"/>
</dbReference>
<evidence type="ECO:0000313" key="2">
    <source>
        <dbReference type="EMBL" id="EAY30567.1"/>
    </source>
</evidence>
<keyword evidence="3" id="KW-1185">Reference proteome</keyword>
<accession>A1ZGF0</accession>
<dbReference type="Pfam" id="PF19964">
    <property type="entry name" value="EAD11"/>
    <property type="match status" value="1"/>
</dbReference>
<dbReference type="InterPro" id="IPR045439">
    <property type="entry name" value="EAD11"/>
</dbReference>
<dbReference type="AlphaFoldDB" id="A1ZGF0"/>
<name>A1ZGF0_MICM2</name>
<comment type="caution">
    <text evidence="2">The sequence shown here is derived from an EMBL/GenBank/DDBJ whole genome shotgun (WGS) entry which is preliminary data.</text>
</comment>
<gene>
    <name evidence="2" type="ORF">M23134_03205</name>
</gene>
<evidence type="ECO:0000313" key="3">
    <source>
        <dbReference type="Proteomes" id="UP000004095"/>
    </source>
</evidence>
<reference evidence="2 3" key="1">
    <citation type="submission" date="2007-01" db="EMBL/GenBank/DDBJ databases">
        <authorList>
            <person name="Haygood M."/>
            <person name="Podell S."/>
            <person name="Anderson C."/>
            <person name="Hopkinson B."/>
            <person name="Roe K."/>
            <person name="Barbeau K."/>
            <person name="Gaasterland T."/>
            <person name="Ferriera S."/>
            <person name="Johnson J."/>
            <person name="Kravitz S."/>
            <person name="Beeson K."/>
            <person name="Sutton G."/>
            <person name="Rogers Y.-H."/>
            <person name="Friedman R."/>
            <person name="Frazier M."/>
            <person name="Venter J.C."/>
        </authorList>
    </citation>
    <scope>NUCLEOTIDE SEQUENCE [LARGE SCALE GENOMIC DNA]</scope>
    <source>
        <strain evidence="2 3">ATCC 23134</strain>
    </source>
</reference>
<feature type="domain" description="Effector-associated" evidence="1">
    <location>
        <begin position="5"/>
        <end position="83"/>
    </location>
</feature>
<dbReference type="RefSeq" id="WP_002694830.1">
    <property type="nucleotide sequence ID" value="NZ_AAWS01000006.1"/>
</dbReference>
<proteinExistence type="predicted"/>
<evidence type="ECO:0000259" key="1">
    <source>
        <dbReference type="Pfam" id="PF19964"/>
    </source>
</evidence>
<protein>
    <recommendedName>
        <fullName evidence="1">Effector-associated domain-containing protein</fullName>
    </recommendedName>
</protein>
<organism evidence="2 3">
    <name type="scientific">Microscilla marina ATCC 23134</name>
    <dbReference type="NCBI Taxonomy" id="313606"/>
    <lineage>
        <taxon>Bacteria</taxon>
        <taxon>Pseudomonadati</taxon>
        <taxon>Bacteroidota</taxon>
        <taxon>Cytophagia</taxon>
        <taxon>Cytophagales</taxon>
        <taxon>Microscillaceae</taxon>
        <taxon>Microscilla</taxon>
    </lineage>
</organism>
<sequence>MKNIILDEVKGLIQNENIGDALQKLSGFVEEQRQEMYNVLSIQQRYYNDYLNRIDDLSMSEEIHSQIKTNLCHSLLKIVNNIEEATEKVAEPSIAPMPNKFDIDYVLPEHSTVFIIIDADTPTTAEDLISTVYHDESFQEAQVLIVNVEQYAYFDEFLTDLQANHLEGYPINAYGKDWVVGNHTRFFKSFVLPHQWLASQDEEEANAENEKPEEEGQVKAMATEEETGELLEANTEDNPLVDARLHIPFKDTGIHIKFKSYYDWCECNFWGVVNSGFETAYGLFTSDEAVFQDIFSGEFSSKLTGEFFSLIQKNAPDLPYKKYSEVNPDDYKYKLIIQPYQPLDNVPNKSVFIL</sequence>